<keyword evidence="3" id="KW-1185">Reference proteome</keyword>
<evidence type="ECO:0000256" key="1">
    <source>
        <dbReference type="SAM" id="MobiDB-lite"/>
    </source>
</evidence>
<gene>
    <name evidence="2" type="ORF">RHIMIDRAFT_120498</name>
</gene>
<reference evidence="2 3" key="1">
    <citation type="journal article" date="2016" name="Proc. Natl. Acad. Sci. U.S.A.">
        <title>Lipid metabolic changes in an early divergent fungus govern the establishment of a mutualistic symbiosis with endobacteria.</title>
        <authorList>
            <person name="Lastovetsky O.A."/>
            <person name="Gaspar M.L."/>
            <person name="Mondo S.J."/>
            <person name="LaButti K.M."/>
            <person name="Sandor L."/>
            <person name="Grigoriev I.V."/>
            <person name="Henry S.A."/>
            <person name="Pawlowska T.E."/>
        </authorList>
    </citation>
    <scope>NUCLEOTIDE SEQUENCE [LARGE SCALE GENOMIC DNA]</scope>
    <source>
        <strain evidence="2 3">ATCC 52813</strain>
    </source>
</reference>
<evidence type="ECO:0000313" key="3">
    <source>
        <dbReference type="Proteomes" id="UP000242254"/>
    </source>
</evidence>
<protein>
    <submittedName>
        <fullName evidence="2">Uncharacterized protein</fullName>
    </submittedName>
</protein>
<dbReference type="AlphaFoldDB" id="A0A2G4SXK3"/>
<dbReference type="EMBL" id="KZ303847">
    <property type="protein sequence ID" value="PHZ13472.1"/>
    <property type="molecule type" value="Genomic_DNA"/>
</dbReference>
<evidence type="ECO:0000313" key="2">
    <source>
        <dbReference type="EMBL" id="PHZ13472.1"/>
    </source>
</evidence>
<feature type="region of interest" description="Disordered" evidence="1">
    <location>
        <begin position="1"/>
        <end position="52"/>
    </location>
</feature>
<accession>A0A2G4SXK3</accession>
<proteinExistence type="predicted"/>
<sequence>MMADKDKTNEKVDQAASSAHRGVSDAAETMKKGIHNASDQYERASRHAEEEMEKLKAELADLRRRAAPKIEEAEHFLVSPTAIAFYKGLVTGVAIVLAYQKYSNNRL</sequence>
<dbReference type="Gene3D" id="1.10.287.700">
    <property type="entry name" value="Helix hairpin bin"/>
    <property type="match status" value="1"/>
</dbReference>
<dbReference type="RefSeq" id="XP_023467180.1">
    <property type="nucleotide sequence ID" value="XM_023605397.1"/>
</dbReference>
<feature type="compositionally biased region" description="Basic and acidic residues" evidence="1">
    <location>
        <begin position="40"/>
        <end position="52"/>
    </location>
</feature>
<dbReference type="GeneID" id="35436387"/>
<organism evidence="2 3">
    <name type="scientific">Rhizopus microsporus ATCC 52813</name>
    <dbReference type="NCBI Taxonomy" id="1340429"/>
    <lineage>
        <taxon>Eukaryota</taxon>
        <taxon>Fungi</taxon>
        <taxon>Fungi incertae sedis</taxon>
        <taxon>Mucoromycota</taxon>
        <taxon>Mucoromycotina</taxon>
        <taxon>Mucoromycetes</taxon>
        <taxon>Mucorales</taxon>
        <taxon>Mucorineae</taxon>
        <taxon>Rhizopodaceae</taxon>
        <taxon>Rhizopus</taxon>
    </lineage>
</organism>
<feature type="compositionally biased region" description="Basic and acidic residues" evidence="1">
    <location>
        <begin position="1"/>
        <end position="13"/>
    </location>
</feature>
<name>A0A2G4SXK3_RHIZD</name>
<dbReference type="Proteomes" id="UP000242254">
    <property type="component" value="Unassembled WGS sequence"/>
</dbReference>